<gene>
    <name evidence="1" type="ORF">CGI_10026014</name>
</gene>
<dbReference type="HOGENOM" id="CLU_970608_0_0_1"/>
<accession>K1QTQ7</accession>
<proteinExistence type="predicted"/>
<organism evidence="1">
    <name type="scientific">Magallana gigas</name>
    <name type="common">Pacific oyster</name>
    <name type="synonym">Crassostrea gigas</name>
    <dbReference type="NCBI Taxonomy" id="29159"/>
    <lineage>
        <taxon>Eukaryota</taxon>
        <taxon>Metazoa</taxon>
        <taxon>Spiralia</taxon>
        <taxon>Lophotrochozoa</taxon>
        <taxon>Mollusca</taxon>
        <taxon>Bivalvia</taxon>
        <taxon>Autobranchia</taxon>
        <taxon>Pteriomorphia</taxon>
        <taxon>Ostreida</taxon>
        <taxon>Ostreoidea</taxon>
        <taxon>Ostreidae</taxon>
        <taxon>Magallana</taxon>
    </lineage>
</organism>
<dbReference type="InParanoid" id="K1QTQ7"/>
<name>K1QTQ7_MAGGI</name>
<reference evidence="1" key="1">
    <citation type="journal article" date="2012" name="Nature">
        <title>The oyster genome reveals stress adaptation and complexity of shell formation.</title>
        <authorList>
            <person name="Zhang G."/>
            <person name="Fang X."/>
            <person name="Guo X."/>
            <person name="Li L."/>
            <person name="Luo R."/>
            <person name="Xu F."/>
            <person name="Yang P."/>
            <person name="Zhang L."/>
            <person name="Wang X."/>
            <person name="Qi H."/>
            <person name="Xiong Z."/>
            <person name="Que H."/>
            <person name="Xie Y."/>
            <person name="Holland P.W."/>
            <person name="Paps J."/>
            <person name="Zhu Y."/>
            <person name="Wu F."/>
            <person name="Chen Y."/>
            <person name="Wang J."/>
            <person name="Peng C."/>
            <person name="Meng J."/>
            <person name="Yang L."/>
            <person name="Liu J."/>
            <person name="Wen B."/>
            <person name="Zhang N."/>
            <person name="Huang Z."/>
            <person name="Zhu Q."/>
            <person name="Feng Y."/>
            <person name="Mount A."/>
            <person name="Hedgecock D."/>
            <person name="Xu Z."/>
            <person name="Liu Y."/>
            <person name="Domazet-Loso T."/>
            <person name="Du Y."/>
            <person name="Sun X."/>
            <person name="Zhang S."/>
            <person name="Liu B."/>
            <person name="Cheng P."/>
            <person name="Jiang X."/>
            <person name="Li J."/>
            <person name="Fan D."/>
            <person name="Wang W."/>
            <person name="Fu W."/>
            <person name="Wang T."/>
            <person name="Wang B."/>
            <person name="Zhang J."/>
            <person name="Peng Z."/>
            <person name="Li Y."/>
            <person name="Li N."/>
            <person name="Wang J."/>
            <person name="Chen M."/>
            <person name="He Y."/>
            <person name="Tan F."/>
            <person name="Song X."/>
            <person name="Zheng Q."/>
            <person name="Huang R."/>
            <person name="Yang H."/>
            <person name="Du X."/>
            <person name="Chen L."/>
            <person name="Yang M."/>
            <person name="Gaffney P.M."/>
            <person name="Wang S."/>
            <person name="Luo L."/>
            <person name="She Z."/>
            <person name="Ming Y."/>
            <person name="Huang W."/>
            <person name="Zhang S."/>
            <person name="Huang B."/>
            <person name="Zhang Y."/>
            <person name="Qu T."/>
            <person name="Ni P."/>
            <person name="Miao G."/>
            <person name="Wang J."/>
            <person name="Wang Q."/>
            <person name="Steinberg C.E."/>
            <person name="Wang H."/>
            <person name="Li N."/>
            <person name="Qian L."/>
            <person name="Zhang G."/>
            <person name="Li Y."/>
            <person name="Yang H."/>
            <person name="Liu X."/>
            <person name="Wang J."/>
            <person name="Yin Y."/>
            <person name="Wang J."/>
        </authorList>
    </citation>
    <scope>NUCLEOTIDE SEQUENCE [LARGE SCALE GENOMIC DNA]</scope>
    <source>
        <strain evidence="1">05x7-T-G4-1.051#20</strain>
    </source>
</reference>
<protein>
    <submittedName>
        <fullName evidence="1">Uncharacterized protein</fullName>
    </submittedName>
</protein>
<dbReference type="EMBL" id="JH818173">
    <property type="protein sequence ID" value="EKC37028.1"/>
    <property type="molecule type" value="Genomic_DNA"/>
</dbReference>
<sequence>MQGKDMDGQVCLHPGPGVKDERVKLLVQVQYPVPDVTHIVRVDLLHGPATDVEIGCIRTQIIYSTIQLNMAALSLNFLSRSLQRLSLRQMSSLPQATLGSINSSRFCVSPGKVSDVQKNGKPLSKREDIICPTNSLTCVILDVSISNPISCPTYHNTQIDLLLPNPLIEYTEKEAPSLHDLPTKEAVDKLRRQRSRMNQHKKRRYRDDNLVLIREHKQRQKEKRAKKDWAVIDKFRNYSTNFDADEKVMRDLETARRGGFYVECYGPNREDRKGLPDKSTDKSLDIL</sequence>
<evidence type="ECO:0000313" key="1">
    <source>
        <dbReference type="EMBL" id="EKC37028.1"/>
    </source>
</evidence>
<dbReference type="AlphaFoldDB" id="K1QTQ7"/>